<feature type="signal peptide" evidence="2">
    <location>
        <begin position="1"/>
        <end position="21"/>
    </location>
</feature>
<dbReference type="eggNOG" id="ENOG502S18W">
    <property type="taxonomic scope" value="Eukaryota"/>
</dbReference>
<keyword evidence="2" id="KW-0732">Signal</keyword>
<evidence type="ECO:0000259" key="3">
    <source>
        <dbReference type="Pfam" id="PF03572"/>
    </source>
</evidence>
<dbReference type="Proteomes" id="UP000190312">
    <property type="component" value="Unassembled WGS sequence"/>
</dbReference>
<reference evidence="5 6" key="1">
    <citation type="submission" date="2016-10" db="EMBL/GenBank/DDBJ databases">
        <title>Genome sequencing of Aspergillus oryzae BCC7051.</title>
        <authorList>
            <person name="Thammarongtham C."/>
            <person name="Vorapreeda T."/>
            <person name="Nookaew I."/>
            <person name="Srisuk T."/>
            <person name="Land M."/>
            <person name="Jeennor S."/>
            <person name="Laoteng K."/>
        </authorList>
    </citation>
    <scope>NUCLEOTIDE SEQUENCE [LARGE SCALE GENOMIC DNA]</scope>
    <source>
        <strain evidence="5 6">BCC7051</strain>
    </source>
</reference>
<dbReference type="VEuPathDB" id="FungiDB:AO090023000438"/>
<gene>
    <name evidence="5" type="ORF">OAory_01026270</name>
</gene>
<dbReference type="GO" id="GO:0006508">
    <property type="term" value="P:proteolysis"/>
    <property type="evidence" value="ECO:0007669"/>
    <property type="project" value="InterPro"/>
</dbReference>
<feature type="region of interest" description="Disordered" evidence="1">
    <location>
        <begin position="676"/>
        <end position="720"/>
    </location>
</feature>
<feature type="compositionally biased region" description="Polar residues" evidence="1">
    <location>
        <begin position="695"/>
        <end position="719"/>
    </location>
</feature>
<feature type="chain" id="PRO_5012797689" evidence="2">
    <location>
        <begin position="22"/>
        <end position="940"/>
    </location>
</feature>
<dbReference type="PANTHER" id="PTHR37049:SF5">
    <property type="entry name" value="TAIL SPECIFIC PROTEASE DOMAIN-CONTAINING PROTEIN"/>
    <property type="match status" value="1"/>
</dbReference>
<dbReference type="InterPro" id="IPR029045">
    <property type="entry name" value="ClpP/crotonase-like_dom_sf"/>
</dbReference>
<dbReference type="GO" id="GO:0008236">
    <property type="term" value="F:serine-type peptidase activity"/>
    <property type="evidence" value="ECO:0007669"/>
    <property type="project" value="InterPro"/>
</dbReference>
<name>A0A1S9DY97_ASPOZ</name>
<dbReference type="AlphaFoldDB" id="A0A1S9DY97"/>
<dbReference type="PANTHER" id="PTHR37049">
    <property type="entry name" value="PEPTIDASE S41 FAMILY PROTEIN"/>
    <property type="match status" value="1"/>
</dbReference>
<accession>A0A1S9DY97</accession>
<proteinExistence type="predicted"/>
<protein>
    <submittedName>
        <fullName evidence="5">Peptidase S41</fullName>
    </submittedName>
</protein>
<dbReference type="InterPro" id="IPR005151">
    <property type="entry name" value="Tail-specific_protease"/>
</dbReference>
<evidence type="ECO:0000313" key="5">
    <source>
        <dbReference type="EMBL" id="OOO14032.1"/>
    </source>
</evidence>
<dbReference type="Pfam" id="PF23658">
    <property type="entry name" value="PDZ_CPAF_rel"/>
    <property type="match status" value="1"/>
</dbReference>
<organism evidence="5 6">
    <name type="scientific">Aspergillus oryzae</name>
    <name type="common">Yellow koji mold</name>
    <dbReference type="NCBI Taxonomy" id="5062"/>
    <lineage>
        <taxon>Eukaryota</taxon>
        <taxon>Fungi</taxon>
        <taxon>Dikarya</taxon>
        <taxon>Ascomycota</taxon>
        <taxon>Pezizomycotina</taxon>
        <taxon>Eurotiomycetes</taxon>
        <taxon>Eurotiomycetidae</taxon>
        <taxon>Eurotiales</taxon>
        <taxon>Aspergillaceae</taxon>
        <taxon>Aspergillus</taxon>
        <taxon>Aspergillus subgen. Circumdati</taxon>
    </lineage>
</organism>
<dbReference type="Pfam" id="PF03572">
    <property type="entry name" value="Peptidase_S41"/>
    <property type="match status" value="1"/>
</dbReference>
<feature type="domain" description="CPAF-like PDZ" evidence="4">
    <location>
        <begin position="155"/>
        <end position="263"/>
    </location>
</feature>
<dbReference type="EMBL" id="MKZY01000001">
    <property type="protein sequence ID" value="OOO14032.1"/>
    <property type="molecule type" value="Genomic_DNA"/>
</dbReference>
<evidence type="ECO:0000256" key="1">
    <source>
        <dbReference type="SAM" id="MobiDB-lite"/>
    </source>
</evidence>
<dbReference type="Gene3D" id="3.90.226.10">
    <property type="entry name" value="2-enoyl-CoA Hydratase, Chain A, domain 1"/>
    <property type="match status" value="1"/>
</dbReference>
<dbReference type="InterPro" id="IPR052766">
    <property type="entry name" value="S41A_metabolite_peptidase"/>
</dbReference>
<evidence type="ECO:0000259" key="4">
    <source>
        <dbReference type="Pfam" id="PF23658"/>
    </source>
</evidence>
<dbReference type="InterPro" id="IPR056186">
    <property type="entry name" value="PDZ_CPAF-rel"/>
</dbReference>
<sequence>MLRQIIGTLVLLLMQVFAVTSQQQPTSSTTALTFNPTSCGEIINNEEVFIFDASQAHKCLTSLPFRADIASQLVQYVNDMIQFHSTLAYLADPPQSYQQPAVDLVSGLSQFQRDIDNNVFRNEYAFEAALNHLIHAAHHDHLELVGGALSPFTYAAPYRIVSVSSDGVELPKVYISDDLLANETRYLPWQPSAIRTINGQDVVEYLTQFAAVNSFGKLEPHADWNMSMRSSALEIQGKREAFHGAATYPGDFITFTFENGTTVGPLPWEALFCCNGGVGPLQTGDELYDFFVLGHYPASYDENLEADMTTISNRAAPVITPLNNPAYPPKADVTEASYTRDGGALLRGYFLHDSSLAVLSIPHFVVDRKAPHSFSNAVKQFLAQSTKAGLKKVVIDVQQNPGGSPLLALETFKIFFPSIKPWASSRRRVHPMANALGSALTTYWQNLTMDRPEYYNLTANEWVVTGRLDLDTGRNFTSWDDFVGPTDRYRGDGFTKKEQYNLSSTLFTMKAAGIEIDGHDNGQPYKPEDIIILSDGLCSSACALFMELMHHEAGVQTVVIGGQPSYGPMQAPSGSRGAALYKAENMHRDIELARGIDKSRHVDLPSRTHAFLITTATVNLRDQVRQTDSSATPLQFLYEAADCRIFLVPATWYNYTNLWKYAADAIWQNPAFCTKGSRTDHTQPTHPSVPGKPYNASSTLSNLADSQSEGHPSSLQDDSNFILDKVGSPGKLEGRPCQLHTDCAGQLSCQDVQVCGIEQNSQKEFYGIPEKQKRCVEWCDNYTKKCVGWGKTCYQDNDPILEQPFPGEYHTKHCKPIPPNDCPLSTYKDDEGFDCYGTKDTLTCYNRRIPKLPRQRHPLYATVKTGAFAQLARPEQNARLGPSSMTELTGQTQGNTPLMRNVEFWLCTPTNIRSAVGTVNNDDGVLSCFGLKGERGLFVG</sequence>
<comment type="caution">
    <text evidence="5">The sequence shown here is derived from an EMBL/GenBank/DDBJ whole genome shotgun (WGS) entry which is preliminary data.</text>
</comment>
<dbReference type="SUPFAM" id="SSF52096">
    <property type="entry name" value="ClpP/crotonase"/>
    <property type="match status" value="1"/>
</dbReference>
<evidence type="ECO:0000313" key="6">
    <source>
        <dbReference type="Proteomes" id="UP000190312"/>
    </source>
</evidence>
<dbReference type="OrthoDB" id="27214at2759"/>
<feature type="domain" description="Tail specific protease" evidence="3">
    <location>
        <begin position="356"/>
        <end position="567"/>
    </location>
</feature>
<evidence type="ECO:0000256" key="2">
    <source>
        <dbReference type="SAM" id="SignalP"/>
    </source>
</evidence>